<sequence length="99" mass="10297">MLDTDGDQDGHDEDLDGRGDAPTARRASVVPDNGYSREDYAIHATRSELPLFSGALSGHRDDADWLSSLSGVIGGGDPDGAAAAADAAIERRRRGASDS</sequence>
<dbReference type="STRING" id="1891671.SAMN06295885_0268"/>
<feature type="compositionally biased region" description="Acidic residues" evidence="1">
    <location>
        <begin position="1"/>
        <end position="15"/>
    </location>
</feature>
<organism evidence="2 3">
    <name type="scientific">Rathayibacter oskolensis</name>
    <dbReference type="NCBI Taxonomy" id="1891671"/>
    <lineage>
        <taxon>Bacteria</taxon>
        <taxon>Bacillati</taxon>
        <taxon>Actinomycetota</taxon>
        <taxon>Actinomycetes</taxon>
        <taxon>Micrococcales</taxon>
        <taxon>Microbacteriaceae</taxon>
        <taxon>Rathayibacter</taxon>
    </lineage>
</organism>
<dbReference type="RefSeq" id="WP_085474813.1">
    <property type="nucleotide sequence ID" value="NZ_FXBM01000001.1"/>
</dbReference>
<evidence type="ECO:0000313" key="3">
    <source>
        <dbReference type="Proteomes" id="UP000193711"/>
    </source>
</evidence>
<accession>A0A1X7MXG3</accession>
<dbReference type="Proteomes" id="UP000193711">
    <property type="component" value="Unassembled WGS sequence"/>
</dbReference>
<name>A0A1X7MXG3_9MICO</name>
<dbReference type="AlphaFoldDB" id="A0A1X7MXG3"/>
<evidence type="ECO:0000256" key="1">
    <source>
        <dbReference type="SAM" id="MobiDB-lite"/>
    </source>
</evidence>
<reference evidence="3" key="1">
    <citation type="submission" date="2017-04" db="EMBL/GenBank/DDBJ databases">
        <authorList>
            <person name="Varghese N."/>
            <person name="Submissions S."/>
        </authorList>
    </citation>
    <scope>NUCLEOTIDE SEQUENCE [LARGE SCALE GENOMIC DNA]</scope>
    <source>
        <strain evidence="3">VKM Ac-2121</strain>
    </source>
</reference>
<proteinExistence type="predicted"/>
<dbReference type="EMBL" id="FXBM01000001">
    <property type="protein sequence ID" value="SMH29126.1"/>
    <property type="molecule type" value="Genomic_DNA"/>
</dbReference>
<feature type="region of interest" description="Disordered" evidence="1">
    <location>
        <begin position="1"/>
        <end position="36"/>
    </location>
</feature>
<protein>
    <submittedName>
        <fullName evidence="2">Uncharacterized protein</fullName>
    </submittedName>
</protein>
<dbReference type="OrthoDB" id="5126188at2"/>
<gene>
    <name evidence="2" type="ORF">SAMN06295885_0268</name>
</gene>
<feature type="region of interest" description="Disordered" evidence="1">
    <location>
        <begin position="74"/>
        <end position="99"/>
    </location>
</feature>
<evidence type="ECO:0000313" key="2">
    <source>
        <dbReference type="EMBL" id="SMH29126.1"/>
    </source>
</evidence>
<keyword evidence="3" id="KW-1185">Reference proteome</keyword>